<dbReference type="GO" id="GO:0034198">
    <property type="term" value="P:cellular response to amino acid starvation"/>
    <property type="evidence" value="ECO:0007669"/>
    <property type="project" value="UniProtKB-UniRule"/>
</dbReference>
<feature type="domain" description="GATOR1 complex protein NPRL3 C-terminal HTH" evidence="4">
    <location>
        <begin position="574"/>
        <end position="633"/>
    </location>
</feature>
<dbReference type="Pfam" id="PF03666">
    <property type="entry name" value="NPR3"/>
    <property type="match status" value="1"/>
</dbReference>
<dbReference type="STRING" id="1965070.A0A443QL90"/>
<proteinExistence type="inferred from homology"/>
<keyword evidence="6" id="KW-1185">Reference proteome</keyword>
<reference evidence="5 6" key="1">
    <citation type="journal article" date="2018" name="Gigascience">
        <title>Genomes of trombidid mites reveal novel predicted allergens and laterally-transferred genes associated with secondary metabolism.</title>
        <authorList>
            <person name="Dong X."/>
            <person name="Chaisiri K."/>
            <person name="Xia D."/>
            <person name="Armstrong S.D."/>
            <person name="Fang Y."/>
            <person name="Donnelly M.J."/>
            <person name="Kadowaki T."/>
            <person name="McGarry J.W."/>
            <person name="Darby A.C."/>
            <person name="Makepeace B.L."/>
        </authorList>
    </citation>
    <scope>NUCLEOTIDE SEQUENCE [LARGE SCALE GENOMIC DNA]</scope>
    <source>
        <strain evidence="5">UoL-WK</strain>
    </source>
</reference>
<dbReference type="GO" id="GO:0038202">
    <property type="term" value="P:TORC1 signaling"/>
    <property type="evidence" value="ECO:0007669"/>
    <property type="project" value="TreeGrafter"/>
</dbReference>
<keyword evidence="2" id="KW-0732">Signal</keyword>
<evidence type="ECO:0000313" key="5">
    <source>
        <dbReference type="EMBL" id="RWS03767.1"/>
    </source>
</evidence>
<evidence type="ECO:0000256" key="2">
    <source>
        <dbReference type="RuleBase" id="RU368069"/>
    </source>
</evidence>
<protein>
    <recommendedName>
        <fullName evidence="2">GATOR complex protein NPRL3</fullName>
    </recommendedName>
    <alternativeName>
        <fullName evidence="2">Nitrogen permease regulator 3-like protein</fullName>
    </alternativeName>
</protein>
<organism evidence="5 6">
    <name type="scientific">Dinothrombium tinctorium</name>
    <dbReference type="NCBI Taxonomy" id="1965070"/>
    <lineage>
        <taxon>Eukaryota</taxon>
        <taxon>Metazoa</taxon>
        <taxon>Ecdysozoa</taxon>
        <taxon>Arthropoda</taxon>
        <taxon>Chelicerata</taxon>
        <taxon>Arachnida</taxon>
        <taxon>Acari</taxon>
        <taxon>Acariformes</taxon>
        <taxon>Trombidiformes</taxon>
        <taxon>Prostigmata</taxon>
        <taxon>Anystina</taxon>
        <taxon>Parasitengona</taxon>
        <taxon>Trombidioidea</taxon>
        <taxon>Trombidiidae</taxon>
        <taxon>Dinothrombium</taxon>
    </lineage>
</organism>
<dbReference type="GO" id="GO:1990130">
    <property type="term" value="C:GATOR1 complex"/>
    <property type="evidence" value="ECO:0007669"/>
    <property type="project" value="UniProtKB-UniRule"/>
</dbReference>
<evidence type="ECO:0000256" key="1">
    <source>
        <dbReference type="ARBA" id="ARBA00010546"/>
    </source>
</evidence>
<dbReference type="GO" id="GO:0010508">
    <property type="term" value="P:positive regulation of autophagy"/>
    <property type="evidence" value="ECO:0007669"/>
    <property type="project" value="TreeGrafter"/>
</dbReference>
<dbReference type="OrthoDB" id="18648at2759"/>
<comment type="function">
    <text evidence="2">As a component of the GATOR1 complex functions as an inhibitor of the amino acid-sensing branch of the TORC1 pathway.</text>
</comment>
<dbReference type="PANTHER" id="PTHR13153:SF5">
    <property type="entry name" value="GATOR COMPLEX PROTEIN NPRL3"/>
    <property type="match status" value="1"/>
</dbReference>
<feature type="region of interest" description="Disordered" evidence="3">
    <location>
        <begin position="502"/>
        <end position="527"/>
    </location>
</feature>
<dbReference type="AlphaFoldDB" id="A0A443QL90"/>
<sequence>MNAKKRTDSALIDDASPLAVFLVKSGSNGDRLLFRYPYQGEDRRSNSFSERHKRKQRKTPYVLCLPDDCQSTNTSLKQHCASLLTELFPLWTAVGSDSSSPSIDPYLKTVMNISDNVLSNLFAVKSELYDQKFELKINAVRFVGHPVLVSPKSVFESDGCERSGNDKTCNRDKDAVLFSFNIVFALKASASHDIVNSYHECSQRVAIALRFEEKRVGYLSEQTSLMLSLHDEVASMPEEDSEESPYRLILEKSSLAADLKKMYDSLRNNGLVHLRINRWIEVSFCVPQKVHRLTLNFSEFVPEIGPQQIKRCLESLRPYHAILLLVDAKELLMSLPPDASPAFSKIIRWSSPFKNLLELSADSAVALPHVFHVVAQLITWAKVTVIYPLCESNMYIISPLAPTAIDSPLVKEFKREFNGADLFELMSKFSFGVTLCQLRDRMKTEEEQKILVRQVIWMLKSRLLLQIHTYINLVPLDDVSTYLTRNMYQTHCDRSMNSLNMTDSDQLDFNSEPRNSFPSEGDSLAESPVSAAHGFGAQTSSKSDSEDDLSSPKCNISFIEETATAMLTDAGFNPAERASILRIPASQNLEDLRLFIRLCPYFNGKHHLEDIMYYENVRRQNLLTLIEKFKNVLLTCSYEDTAVAQLCPSNLK</sequence>
<evidence type="ECO:0000259" key="4">
    <source>
        <dbReference type="Pfam" id="PF24064"/>
    </source>
</evidence>
<name>A0A443QL90_9ACAR</name>
<gene>
    <name evidence="5" type="ORF">B4U79_05397</name>
</gene>
<comment type="subcellular location">
    <subcellularLocation>
        <location evidence="2">Lysosome</location>
    </subcellularLocation>
</comment>
<dbReference type="Proteomes" id="UP000285301">
    <property type="component" value="Unassembled WGS sequence"/>
</dbReference>
<dbReference type="InterPro" id="IPR056603">
    <property type="entry name" value="HTH_NPRL3"/>
</dbReference>
<comment type="similarity">
    <text evidence="1 2">Belongs to the NPR3 family.</text>
</comment>
<dbReference type="EMBL" id="NCKU01006179">
    <property type="protein sequence ID" value="RWS03767.1"/>
    <property type="molecule type" value="Genomic_DNA"/>
</dbReference>
<dbReference type="Pfam" id="PF24064">
    <property type="entry name" value="HTH_NPRL3"/>
    <property type="match status" value="1"/>
</dbReference>
<dbReference type="GO" id="GO:0005764">
    <property type="term" value="C:lysosome"/>
    <property type="evidence" value="ECO:0007669"/>
    <property type="project" value="UniProtKB-SubCell"/>
</dbReference>
<evidence type="ECO:0000256" key="3">
    <source>
        <dbReference type="SAM" id="MobiDB-lite"/>
    </source>
</evidence>
<accession>A0A443QL90</accession>
<comment type="caution">
    <text evidence="5">The sequence shown here is derived from an EMBL/GenBank/DDBJ whole genome shotgun (WGS) entry which is preliminary data.</text>
</comment>
<dbReference type="GO" id="GO:1904262">
    <property type="term" value="P:negative regulation of TORC1 signaling"/>
    <property type="evidence" value="ECO:0007669"/>
    <property type="project" value="TreeGrafter"/>
</dbReference>
<evidence type="ECO:0000313" key="6">
    <source>
        <dbReference type="Proteomes" id="UP000285301"/>
    </source>
</evidence>
<feature type="compositionally biased region" description="Polar residues" evidence="3">
    <location>
        <begin position="502"/>
        <end position="518"/>
    </location>
</feature>
<keyword evidence="2" id="KW-0458">Lysosome</keyword>
<dbReference type="InterPro" id="IPR005365">
    <property type="entry name" value="Npr3"/>
</dbReference>
<dbReference type="PANTHER" id="PTHR13153">
    <property type="entry name" value="CGTHBA PROTEIN -14 GENE PROTEIN"/>
    <property type="match status" value="1"/>
</dbReference>